<name>A0A246DKU7_9HYPH</name>
<dbReference type="SUPFAM" id="SSF46785">
    <property type="entry name" value="Winged helix' DNA-binding domain"/>
    <property type="match status" value="1"/>
</dbReference>
<dbReference type="AlphaFoldDB" id="A0A246DKU7"/>
<sequence>MRAFRHHEWVRLPTQWIESRRLSEFTWIPGQGGSQIAALIALIAIAHRTDDEGVARMTYDELEHVTGMSRATVAAGLDVLENRGLLIREPEGQSTFQLANFKLHEGWAKLPAKGLYDKGVLSFAQHFGKRSKGELFALKLYLLFVSRRDRKLNLALLNYTSITEYTGLQRHQIRQGLSILALNGMVHVERLASWESNIGKANAYRLAHIDSYRHRGTTDIDQILSAGVIGEPPE</sequence>
<evidence type="ECO:0000313" key="1">
    <source>
        <dbReference type="EMBL" id="OWO89701.1"/>
    </source>
</evidence>
<dbReference type="EMBL" id="MXPU01000040">
    <property type="protein sequence ID" value="OWO89701.1"/>
    <property type="molecule type" value="Genomic_DNA"/>
</dbReference>
<dbReference type="Proteomes" id="UP000197269">
    <property type="component" value="Unassembled WGS sequence"/>
</dbReference>
<organism evidence="1 2">
    <name type="scientific">Rhizobium esperanzae</name>
    <dbReference type="NCBI Taxonomy" id="1967781"/>
    <lineage>
        <taxon>Bacteria</taxon>
        <taxon>Pseudomonadati</taxon>
        <taxon>Pseudomonadota</taxon>
        <taxon>Alphaproteobacteria</taxon>
        <taxon>Hyphomicrobiales</taxon>
        <taxon>Rhizobiaceae</taxon>
        <taxon>Rhizobium/Agrobacterium group</taxon>
        <taxon>Rhizobium</taxon>
    </lineage>
</organism>
<reference evidence="1 2" key="1">
    <citation type="submission" date="2017-03" db="EMBL/GenBank/DDBJ databases">
        <title>Genome of strain Rhizobium sp. CNPSo 668.</title>
        <authorList>
            <person name="Ribeiro R."/>
        </authorList>
    </citation>
    <scope>NUCLEOTIDE SEQUENCE [LARGE SCALE GENOMIC DNA]</scope>
    <source>
        <strain evidence="1 2">CNPSo 668</strain>
    </source>
</reference>
<evidence type="ECO:0000313" key="2">
    <source>
        <dbReference type="Proteomes" id="UP000197269"/>
    </source>
</evidence>
<evidence type="ECO:0008006" key="3">
    <source>
        <dbReference type="Google" id="ProtNLM"/>
    </source>
</evidence>
<dbReference type="InterPro" id="IPR036388">
    <property type="entry name" value="WH-like_DNA-bd_sf"/>
</dbReference>
<comment type="caution">
    <text evidence="1">The sequence shown here is derived from an EMBL/GenBank/DDBJ whole genome shotgun (WGS) entry which is preliminary data.</text>
</comment>
<dbReference type="InterPro" id="IPR036390">
    <property type="entry name" value="WH_DNA-bd_sf"/>
</dbReference>
<accession>A0A246DKU7</accession>
<protein>
    <recommendedName>
        <fullName evidence="3">Helix-turn-helix domain-containing protein</fullName>
    </recommendedName>
</protein>
<proteinExistence type="predicted"/>
<dbReference type="Gene3D" id="1.10.10.10">
    <property type="entry name" value="Winged helix-like DNA-binding domain superfamily/Winged helix DNA-binding domain"/>
    <property type="match status" value="1"/>
</dbReference>
<gene>
    <name evidence="1" type="ORF">B5E41_30135</name>
</gene>